<sequence>MTQTNNLTTQPIHWVSLGKRMILGALIALILITIFLLGAGEPNPAWGKLWMIKPLIIVPLAGSMGGVFNYMMDHLSDQGGWRRILTNILSLIVFIIGLWLGTVLGLNGTYWN</sequence>
<feature type="transmembrane region" description="Helical" evidence="1">
    <location>
        <begin position="21"/>
        <end position="39"/>
    </location>
</feature>
<evidence type="ECO:0000256" key="1">
    <source>
        <dbReference type="SAM" id="Phobius"/>
    </source>
</evidence>
<proteinExistence type="predicted"/>
<dbReference type="KEGG" id="psty:BFS30_16415"/>
<reference evidence="2 3" key="1">
    <citation type="submission" date="2016-08" db="EMBL/GenBank/DDBJ databases">
        <authorList>
            <person name="Seilhamer J.J."/>
        </authorList>
    </citation>
    <scope>NUCLEOTIDE SEQUENCE [LARGE SCALE GENOMIC DNA]</scope>
    <source>
        <strain evidence="2 3">DX4</strain>
    </source>
</reference>
<accession>A0A1D7QIX3</accession>
<protein>
    <submittedName>
        <fullName evidence="2">Potassium transporter KefB</fullName>
    </submittedName>
</protein>
<organism evidence="2 3">
    <name type="scientific">Pedobacter steynii</name>
    <dbReference type="NCBI Taxonomy" id="430522"/>
    <lineage>
        <taxon>Bacteria</taxon>
        <taxon>Pseudomonadati</taxon>
        <taxon>Bacteroidota</taxon>
        <taxon>Sphingobacteriia</taxon>
        <taxon>Sphingobacteriales</taxon>
        <taxon>Sphingobacteriaceae</taxon>
        <taxon>Pedobacter</taxon>
    </lineage>
</organism>
<dbReference type="OrthoDB" id="770034at2"/>
<keyword evidence="3" id="KW-1185">Reference proteome</keyword>
<evidence type="ECO:0000313" key="2">
    <source>
        <dbReference type="EMBL" id="AOM78622.1"/>
    </source>
</evidence>
<name>A0A1D7QIX3_9SPHI</name>
<feature type="transmembrane region" description="Helical" evidence="1">
    <location>
        <begin position="84"/>
        <end position="106"/>
    </location>
</feature>
<keyword evidence="1" id="KW-1133">Transmembrane helix</keyword>
<dbReference type="AlphaFoldDB" id="A0A1D7QIX3"/>
<evidence type="ECO:0000313" key="3">
    <source>
        <dbReference type="Proteomes" id="UP000094313"/>
    </source>
</evidence>
<dbReference type="Proteomes" id="UP000094313">
    <property type="component" value="Chromosome"/>
</dbReference>
<keyword evidence="1" id="KW-0812">Transmembrane</keyword>
<keyword evidence="1" id="KW-0472">Membrane</keyword>
<dbReference type="EMBL" id="CP017141">
    <property type="protein sequence ID" value="AOM78622.1"/>
    <property type="molecule type" value="Genomic_DNA"/>
</dbReference>
<dbReference type="RefSeq" id="WP_069380287.1">
    <property type="nucleotide sequence ID" value="NZ_CP017141.1"/>
</dbReference>
<gene>
    <name evidence="2" type="ORF">BFS30_16415</name>
</gene>
<feature type="transmembrane region" description="Helical" evidence="1">
    <location>
        <begin position="51"/>
        <end position="72"/>
    </location>
</feature>